<reference evidence="1" key="1">
    <citation type="submission" date="2020-02" db="EMBL/GenBank/DDBJ databases">
        <authorList>
            <person name="Meier V. D."/>
        </authorList>
    </citation>
    <scope>NUCLEOTIDE SEQUENCE</scope>
    <source>
        <strain evidence="1">AVDCRST_MAG19</strain>
    </source>
</reference>
<evidence type="ECO:0000313" key="1">
    <source>
        <dbReference type="EMBL" id="CAA9546562.1"/>
    </source>
</evidence>
<dbReference type="SUPFAM" id="SSF52833">
    <property type="entry name" value="Thioredoxin-like"/>
    <property type="match status" value="1"/>
</dbReference>
<evidence type="ECO:0008006" key="2">
    <source>
        <dbReference type="Google" id="ProtNLM"/>
    </source>
</evidence>
<dbReference type="Gene3D" id="3.40.30.10">
    <property type="entry name" value="Glutaredoxin"/>
    <property type="match status" value="1"/>
</dbReference>
<proteinExistence type="predicted"/>
<name>A0A6J4UDY1_9BACT</name>
<dbReference type="EMBL" id="CADCWL010000017">
    <property type="protein sequence ID" value="CAA9546562.1"/>
    <property type="molecule type" value="Genomic_DNA"/>
</dbReference>
<dbReference type="CDD" id="cd02980">
    <property type="entry name" value="TRX_Fd_family"/>
    <property type="match status" value="1"/>
</dbReference>
<gene>
    <name evidence="1" type="ORF">AVDCRST_MAG19-306</name>
</gene>
<organism evidence="1">
    <name type="scientific">uncultured Thermomicrobiales bacterium</name>
    <dbReference type="NCBI Taxonomy" id="1645740"/>
    <lineage>
        <taxon>Bacteria</taxon>
        <taxon>Pseudomonadati</taxon>
        <taxon>Thermomicrobiota</taxon>
        <taxon>Thermomicrobia</taxon>
        <taxon>Thermomicrobiales</taxon>
        <taxon>environmental samples</taxon>
    </lineage>
</organism>
<sequence length="125" mass="13836">MDDVGHSVVEQTGEGERYRVHLCFGPHCTPRGGRSLLPVLEAAVARAGIADRIDVIVATCRNRCDYGPSMNVYPGPVFYNGLTAEAIEEIVCEHLVAGRPVNRWFFRPTPMRSGRSPDRPERSTP</sequence>
<accession>A0A6J4UDY1</accession>
<dbReference type="InterPro" id="IPR036249">
    <property type="entry name" value="Thioredoxin-like_sf"/>
</dbReference>
<dbReference type="AlphaFoldDB" id="A0A6J4UDY1"/>
<protein>
    <recommendedName>
        <fullName evidence="2">Ferredoxin, 2Fe-2S</fullName>
    </recommendedName>
</protein>